<accession>A0AAN1NRZ0</accession>
<dbReference type="Proteomes" id="UP000241538">
    <property type="component" value="Chromosome"/>
</dbReference>
<gene>
    <name evidence="1" type="ORF">C9381_13995</name>
</gene>
<dbReference type="RefSeq" id="WP_051926498.1">
    <property type="nucleotide sequence ID" value="NZ_CP028349.1"/>
</dbReference>
<evidence type="ECO:0000313" key="2">
    <source>
        <dbReference type="Proteomes" id="UP000241538"/>
    </source>
</evidence>
<reference evidence="1 2" key="1">
    <citation type="journal article" date="2018" name="Int J Genomics">
        <title>Comparative Genomics Analysis of Plasmid pPV989-94 from a Clinical Isolate of Pantoea vagans PV989.</title>
        <authorList>
            <person name="Xu L."/>
            <person name="Yin M."/>
            <person name="Zhu T."/>
            <person name="Lu J."/>
            <person name="Bao Q."/>
        </authorList>
    </citation>
    <scope>NUCLEOTIDE SEQUENCE [LARGE SCALE GENOMIC DNA]</scope>
    <source>
        <strain evidence="1 2">PV989</strain>
    </source>
</reference>
<dbReference type="AlphaFoldDB" id="A0AAN1NRZ0"/>
<dbReference type="EMBL" id="CP028349">
    <property type="protein sequence ID" value="AVV38239.1"/>
    <property type="molecule type" value="Genomic_DNA"/>
</dbReference>
<evidence type="ECO:0000313" key="1">
    <source>
        <dbReference type="EMBL" id="AVV38239.1"/>
    </source>
</evidence>
<protein>
    <submittedName>
        <fullName evidence="1">Uncharacterized protein</fullName>
    </submittedName>
</protein>
<sequence>MNIFIINLASSTGRRATTAHAYVINLEAATRLLKLLYPVWMVADKGGLFEEYGAIKPLAVHPVPVLLHNLAQQTSIQHFNNITQPHQR</sequence>
<organism evidence="1 2">
    <name type="scientific">Pantoea vagans</name>
    <dbReference type="NCBI Taxonomy" id="470934"/>
    <lineage>
        <taxon>Bacteria</taxon>
        <taxon>Pseudomonadati</taxon>
        <taxon>Pseudomonadota</taxon>
        <taxon>Gammaproteobacteria</taxon>
        <taxon>Enterobacterales</taxon>
        <taxon>Erwiniaceae</taxon>
        <taxon>Pantoea</taxon>
    </lineage>
</organism>
<name>A0AAN1NRZ0_9GAMM</name>
<proteinExistence type="predicted"/>